<sequence>MSRISRNITIILRAERLMAQRRMAVLRRQTVMMVMAGIAAGLGIVMLNGAAYFELATHVSKPMAALIVAFANFLVAGLFVSIANNQNADADVASVAEVRDLALEDLEAEIQDATQEAKLLAQSVRSMARDPFAMFAPGLLNGVVAALLKALKK</sequence>
<keyword evidence="2" id="KW-1133">Transmembrane helix</keyword>
<keyword evidence="2" id="KW-0812">Transmembrane</keyword>
<evidence type="ECO:0000256" key="1">
    <source>
        <dbReference type="SAM" id="Coils"/>
    </source>
</evidence>
<evidence type="ECO:0000313" key="3">
    <source>
        <dbReference type="EMBL" id="AML53118.1"/>
    </source>
</evidence>
<dbReference type="OrthoDB" id="7677160at2"/>
<organism evidence="3 4">
    <name type="scientific">Falsihalocynthiibacter arcticus</name>
    <dbReference type="NCBI Taxonomy" id="1579316"/>
    <lineage>
        <taxon>Bacteria</taxon>
        <taxon>Pseudomonadati</taxon>
        <taxon>Pseudomonadota</taxon>
        <taxon>Alphaproteobacteria</taxon>
        <taxon>Rhodobacterales</taxon>
        <taxon>Roseobacteraceae</taxon>
        <taxon>Falsihalocynthiibacter</taxon>
    </lineage>
</organism>
<dbReference type="STRING" id="1579316.RC74_19310"/>
<keyword evidence="1" id="KW-0175">Coiled coil</keyword>
<dbReference type="RefSeq" id="WP_039000611.1">
    <property type="nucleotide sequence ID" value="NZ_CP014327.1"/>
</dbReference>
<keyword evidence="4" id="KW-1185">Reference proteome</keyword>
<dbReference type="Proteomes" id="UP000070371">
    <property type="component" value="Chromosome"/>
</dbReference>
<accession>A0A126V475</accession>
<gene>
    <name evidence="3" type="ORF">RC74_19310</name>
</gene>
<evidence type="ECO:0000256" key="2">
    <source>
        <dbReference type="SAM" id="Phobius"/>
    </source>
</evidence>
<feature type="transmembrane region" description="Helical" evidence="2">
    <location>
        <begin position="63"/>
        <end position="83"/>
    </location>
</feature>
<keyword evidence="2" id="KW-0472">Membrane</keyword>
<dbReference type="AlphaFoldDB" id="A0A126V475"/>
<feature type="coiled-coil region" evidence="1">
    <location>
        <begin position="96"/>
        <end position="123"/>
    </location>
</feature>
<evidence type="ECO:0008006" key="5">
    <source>
        <dbReference type="Google" id="ProtNLM"/>
    </source>
</evidence>
<feature type="transmembrane region" description="Helical" evidence="2">
    <location>
        <begin position="31"/>
        <end position="51"/>
    </location>
</feature>
<dbReference type="KEGG" id="hat:RC74_19310"/>
<proteinExistence type="predicted"/>
<dbReference type="EMBL" id="CP014327">
    <property type="protein sequence ID" value="AML53118.1"/>
    <property type="molecule type" value="Genomic_DNA"/>
</dbReference>
<evidence type="ECO:0000313" key="4">
    <source>
        <dbReference type="Proteomes" id="UP000070371"/>
    </source>
</evidence>
<name>A0A126V475_9RHOB</name>
<reference evidence="3 4" key="1">
    <citation type="submission" date="2016-02" db="EMBL/GenBank/DDBJ databases">
        <title>Complete genome sequence of Halocynthiibacter arcticus PAMC 20958t from arctic marine sediment.</title>
        <authorList>
            <person name="Lee Y.M."/>
            <person name="Baek K."/>
            <person name="Lee H.K."/>
            <person name="Shin S.C."/>
        </authorList>
    </citation>
    <scope>NUCLEOTIDE SEQUENCE [LARGE SCALE GENOMIC DNA]</scope>
    <source>
        <strain evidence="3">PAMC 20958</strain>
    </source>
</reference>
<protein>
    <recommendedName>
        <fullName evidence="5">Phage holin family protein</fullName>
    </recommendedName>
</protein>